<dbReference type="AlphaFoldDB" id="A0A9D4I6W9"/>
<name>A0A9D4I6W9_DREPO</name>
<dbReference type="Proteomes" id="UP000828390">
    <property type="component" value="Unassembled WGS sequence"/>
</dbReference>
<keyword evidence="3" id="KW-1185">Reference proteome</keyword>
<sequence length="71" mass="7544">MGHTNHVICEDVGQLETPKTMAPIGNEVDGEKSLGRGHGGESITTEFAKTTAVSCVSIEQFEIVVRATETV</sequence>
<accession>A0A9D4I6W9</accession>
<protein>
    <submittedName>
        <fullName evidence="2">Uncharacterized protein</fullName>
    </submittedName>
</protein>
<dbReference type="EMBL" id="JAIWYP010000010">
    <property type="protein sequence ID" value="KAH3749498.1"/>
    <property type="molecule type" value="Genomic_DNA"/>
</dbReference>
<gene>
    <name evidence="2" type="ORF">DPMN_183996</name>
</gene>
<evidence type="ECO:0000256" key="1">
    <source>
        <dbReference type="SAM" id="MobiDB-lite"/>
    </source>
</evidence>
<comment type="caution">
    <text evidence="2">The sequence shown here is derived from an EMBL/GenBank/DDBJ whole genome shotgun (WGS) entry which is preliminary data.</text>
</comment>
<feature type="region of interest" description="Disordered" evidence="1">
    <location>
        <begin position="20"/>
        <end position="41"/>
    </location>
</feature>
<organism evidence="2 3">
    <name type="scientific">Dreissena polymorpha</name>
    <name type="common">Zebra mussel</name>
    <name type="synonym">Mytilus polymorpha</name>
    <dbReference type="NCBI Taxonomy" id="45954"/>
    <lineage>
        <taxon>Eukaryota</taxon>
        <taxon>Metazoa</taxon>
        <taxon>Spiralia</taxon>
        <taxon>Lophotrochozoa</taxon>
        <taxon>Mollusca</taxon>
        <taxon>Bivalvia</taxon>
        <taxon>Autobranchia</taxon>
        <taxon>Heteroconchia</taxon>
        <taxon>Euheterodonta</taxon>
        <taxon>Imparidentia</taxon>
        <taxon>Neoheterodontei</taxon>
        <taxon>Myida</taxon>
        <taxon>Dreissenoidea</taxon>
        <taxon>Dreissenidae</taxon>
        <taxon>Dreissena</taxon>
    </lineage>
</organism>
<proteinExistence type="predicted"/>
<reference evidence="2" key="1">
    <citation type="journal article" date="2019" name="bioRxiv">
        <title>The Genome of the Zebra Mussel, Dreissena polymorpha: A Resource for Invasive Species Research.</title>
        <authorList>
            <person name="McCartney M.A."/>
            <person name="Auch B."/>
            <person name="Kono T."/>
            <person name="Mallez S."/>
            <person name="Zhang Y."/>
            <person name="Obille A."/>
            <person name="Becker A."/>
            <person name="Abrahante J.E."/>
            <person name="Garbe J."/>
            <person name="Badalamenti J.P."/>
            <person name="Herman A."/>
            <person name="Mangelson H."/>
            <person name="Liachko I."/>
            <person name="Sullivan S."/>
            <person name="Sone E.D."/>
            <person name="Koren S."/>
            <person name="Silverstein K.A.T."/>
            <person name="Beckman K.B."/>
            <person name="Gohl D.M."/>
        </authorList>
    </citation>
    <scope>NUCLEOTIDE SEQUENCE</scope>
    <source>
        <strain evidence="2">Duluth1</strain>
        <tissue evidence="2">Whole animal</tissue>
    </source>
</reference>
<evidence type="ECO:0000313" key="2">
    <source>
        <dbReference type="EMBL" id="KAH3749498.1"/>
    </source>
</evidence>
<evidence type="ECO:0000313" key="3">
    <source>
        <dbReference type="Proteomes" id="UP000828390"/>
    </source>
</evidence>
<reference evidence="2" key="2">
    <citation type="submission" date="2020-11" db="EMBL/GenBank/DDBJ databases">
        <authorList>
            <person name="McCartney M.A."/>
            <person name="Auch B."/>
            <person name="Kono T."/>
            <person name="Mallez S."/>
            <person name="Becker A."/>
            <person name="Gohl D.M."/>
            <person name="Silverstein K.A.T."/>
            <person name="Koren S."/>
            <person name="Bechman K.B."/>
            <person name="Herman A."/>
            <person name="Abrahante J.E."/>
            <person name="Garbe J."/>
        </authorList>
    </citation>
    <scope>NUCLEOTIDE SEQUENCE</scope>
    <source>
        <strain evidence="2">Duluth1</strain>
        <tissue evidence="2">Whole animal</tissue>
    </source>
</reference>